<evidence type="ECO:0000313" key="2">
    <source>
        <dbReference type="Proteomes" id="UP000059680"/>
    </source>
</evidence>
<dbReference type="Proteomes" id="UP000059680">
    <property type="component" value="Chromosome 3"/>
</dbReference>
<reference evidence="1 2" key="2">
    <citation type="journal article" date="2013" name="Plant Cell Physiol.">
        <title>Rice Annotation Project Database (RAP-DB): an integrative and interactive database for rice genomics.</title>
        <authorList>
            <person name="Sakai H."/>
            <person name="Lee S.S."/>
            <person name="Tanaka T."/>
            <person name="Numa H."/>
            <person name="Kim J."/>
            <person name="Kawahara Y."/>
            <person name="Wakimoto H."/>
            <person name="Yang C.C."/>
            <person name="Iwamoto M."/>
            <person name="Abe T."/>
            <person name="Yamada Y."/>
            <person name="Muto A."/>
            <person name="Inokuchi H."/>
            <person name="Ikemura T."/>
            <person name="Matsumoto T."/>
            <person name="Sasaki T."/>
            <person name="Itoh T."/>
        </authorList>
    </citation>
    <scope>NUCLEOTIDE SEQUENCE [LARGE SCALE GENOMIC DNA]</scope>
    <source>
        <strain evidence="2">cv. Nipponbare</strain>
    </source>
</reference>
<protein>
    <submittedName>
        <fullName evidence="1">Os03g0606333 protein</fullName>
    </submittedName>
</protein>
<organism evidence="1 2">
    <name type="scientific">Oryza sativa subsp. japonica</name>
    <name type="common">Rice</name>
    <dbReference type="NCBI Taxonomy" id="39947"/>
    <lineage>
        <taxon>Eukaryota</taxon>
        <taxon>Viridiplantae</taxon>
        <taxon>Streptophyta</taxon>
        <taxon>Embryophyta</taxon>
        <taxon>Tracheophyta</taxon>
        <taxon>Spermatophyta</taxon>
        <taxon>Magnoliopsida</taxon>
        <taxon>Liliopsida</taxon>
        <taxon>Poales</taxon>
        <taxon>Poaceae</taxon>
        <taxon>BOP clade</taxon>
        <taxon>Oryzoideae</taxon>
        <taxon>Oryzeae</taxon>
        <taxon>Oryzinae</taxon>
        <taxon>Oryza</taxon>
        <taxon>Oryza sativa</taxon>
    </lineage>
</organism>
<dbReference type="EMBL" id="AP014959">
    <property type="protein sequence ID" value="BAS85228.1"/>
    <property type="molecule type" value="Genomic_DNA"/>
</dbReference>
<reference evidence="2" key="1">
    <citation type="journal article" date="2005" name="Nature">
        <title>The map-based sequence of the rice genome.</title>
        <authorList>
            <consortium name="International rice genome sequencing project (IRGSP)"/>
            <person name="Matsumoto T."/>
            <person name="Wu J."/>
            <person name="Kanamori H."/>
            <person name="Katayose Y."/>
            <person name="Fujisawa M."/>
            <person name="Namiki N."/>
            <person name="Mizuno H."/>
            <person name="Yamamoto K."/>
            <person name="Antonio B.A."/>
            <person name="Baba T."/>
            <person name="Sakata K."/>
            <person name="Nagamura Y."/>
            <person name="Aoki H."/>
            <person name="Arikawa K."/>
            <person name="Arita K."/>
            <person name="Bito T."/>
            <person name="Chiden Y."/>
            <person name="Fujitsuka N."/>
            <person name="Fukunaka R."/>
            <person name="Hamada M."/>
            <person name="Harada C."/>
            <person name="Hayashi A."/>
            <person name="Hijishita S."/>
            <person name="Honda M."/>
            <person name="Hosokawa S."/>
            <person name="Ichikawa Y."/>
            <person name="Idonuma A."/>
            <person name="Iijima M."/>
            <person name="Ikeda M."/>
            <person name="Ikeno M."/>
            <person name="Ito K."/>
            <person name="Ito S."/>
            <person name="Ito T."/>
            <person name="Ito Y."/>
            <person name="Ito Y."/>
            <person name="Iwabuchi A."/>
            <person name="Kamiya K."/>
            <person name="Karasawa W."/>
            <person name="Kurita K."/>
            <person name="Katagiri S."/>
            <person name="Kikuta A."/>
            <person name="Kobayashi H."/>
            <person name="Kobayashi N."/>
            <person name="Machita K."/>
            <person name="Maehara T."/>
            <person name="Masukawa M."/>
            <person name="Mizubayashi T."/>
            <person name="Mukai Y."/>
            <person name="Nagasaki H."/>
            <person name="Nagata Y."/>
            <person name="Naito S."/>
            <person name="Nakashima M."/>
            <person name="Nakama Y."/>
            <person name="Nakamichi Y."/>
            <person name="Nakamura M."/>
            <person name="Meguro A."/>
            <person name="Negishi M."/>
            <person name="Ohta I."/>
            <person name="Ohta T."/>
            <person name="Okamoto M."/>
            <person name="Ono N."/>
            <person name="Saji S."/>
            <person name="Sakaguchi M."/>
            <person name="Sakai K."/>
            <person name="Shibata M."/>
            <person name="Shimokawa T."/>
            <person name="Song J."/>
            <person name="Takazaki Y."/>
            <person name="Terasawa K."/>
            <person name="Tsugane M."/>
            <person name="Tsuji K."/>
            <person name="Ueda S."/>
            <person name="Waki K."/>
            <person name="Yamagata H."/>
            <person name="Yamamoto M."/>
            <person name="Yamamoto S."/>
            <person name="Yamane H."/>
            <person name="Yoshiki S."/>
            <person name="Yoshihara R."/>
            <person name="Yukawa K."/>
            <person name="Zhong H."/>
            <person name="Yano M."/>
            <person name="Yuan Q."/>
            <person name="Ouyang S."/>
            <person name="Liu J."/>
            <person name="Jones K.M."/>
            <person name="Gansberger K."/>
            <person name="Moffat K."/>
            <person name="Hill J."/>
            <person name="Bera J."/>
            <person name="Fadrosh D."/>
            <person name="Jin S."/>
            <person name="Johri S."/>
            <person name="Kim M."/>
            <person name="Overton L."/>
            <person name="Reardon M."/>
            <person name="Tsitrin T."/>
            <person name="Vuong H."/>
            <person name="Weaver B."/>
            <person name="Ciecko A."/>
            <person name="Tallon L."/>
            <person name="Jackson J."/>
            <person name="Pai G."/>
            <person name="Aken S.V."/>
            <person name="Utterback T."/>
            <person name="Reidmuller S."/>
            <person name="Feldblyum T."/>
            <person name="Hsiao J."/>
            <person name="Zismann V."/>
            <person name="Iobst S."/>
            <person name="de Vazeille A.R."/>
            <person name="Buell C.R."/>
            <person name="Ying K."/>
            <person name="Li Y."/>
            <person name="Lu T."/>
            <person name="Huang Y."/>
            <person name="Zhao Q."/>
            <person name="Feng Q."/>
            <person name="Zhang L."/>
            <person name="Zhu J."/>
            <person name="Weng Q."/>
            <person name="Mu J."/>
            <person name="Lu Y."/>
            <person name="Fan D."/>
            <person name="Liu Y."/>
            <person name="Guan J."/>
            <person name="Zhang Y."/>
            <person name="Yu S."/>
            <person name="Liu X."/>
            <person name="Zhang Y."/>
            <person name="Hong G."/>
            <person name="Han B."/>
            <person name="Choisne N."/>
            <person name="Demange N."/>
            <person name="Orjeda G."/>
            <person name="Samain S."/>
            <person name="Cattolico L."/>
            <person name="Pelletier E."/>
            <person name="Couloux A."/>
            <person name="Segurens B."/>
            <person name="Wincker P."/>
            <person name="D'Hont A."/>
            <person name="Scarpelli C."/>
            <person name="Weissenbach J."/>
            <person name="Salanoubat M."/>
            <person name="Quetier F."/>
            <person name="Yu Y."/>
            <person name="Kim H.R."/>
            <person name="Rambo T."/>
            <person name="Currie J."/>
            <person name="Collura K."/>
            <person name="Luo M."/>
            <person name="Yang T."/>
            <person name="Ammiraju J.S.S."/>
            <person name="Engler F."/>
            <person name="Soderlund C."/>
            <person name="Wing R.A."/>
            <person name="Palmer L.E."/>
            <person name="de la Bastide M."/>
            <person name="Spiegel L."/>
            <person name="Nascimento L."/>
            <person name="Zutavern T."/>
            <person name="O'Shaughnessy A."/>
            <person name="Dike S."/>
            <person name="Dedhia N."/>
            <person name="Preston R."/>
            <person name="Balija V."/>
            <person name="McCombie W.R."/>
            <person name="Chow T."/>
            <person name="Chen H."/>
            <person name="Chung M."/>
            <person name="Chen C."/>
            <person name="Shaw J."/>
            <person name="Wu H."/>
            <person name="Hsiao K."/>
            <person name="Chao Y."/>
            <person name="Chu M."/>
            <person name="Cheng C."/>
            <person name="Hour A."/>
            <person name="Lee P."/>
            <person name="Lin S."/>
            <person name="Lin Y."/>
            <person name="Liou J."/>
            <person name="Liu S."/>
            <person name="Hsing Y."/>
            <person name="Raghuvanshi S."/>
            <person name="Mohanty A."/>
            <person name="Bharti A.K."/>
            <person name="Gaur A."/>
            <person name="Gupta V."/>
            <person name="Kumar D."/>
            <person name="Ravi V."/>
            <person name="Vij S."/>
            <person name="Kapur A."/>
            <person name="Khurana P."/>
            <person name="Khurana P."/>
            <person name="Khurana J.P."/>
            <person name="Tyagi A.K."/>
            <person name="Gaikwad K."/>
            <person name="Singh A."/>
            <person name="Dalal V."/>
            <person name="Srivastava S."/>
            <person name="Dixit A."/>
            <person name="Pal A.K."/>
            <person name="Ghazi I.A."/>
            <person name="Yadav M."/>
            <person name="Pandit A."/>
            <person name="Bhargava A."/>
            <person name="Sureshbabu K."/>
            <person name="Batra K."/>
            <person name="Sharma T.R."/>
            <person name="Mohapatra T."/>
            <person name="Singh N.K."/>
            <person name="Messing J."/>
            <person name="Nelson A.B."/>
            <person name="Fuks G."/>
            <person name="Kavchok S."/>
            <person name="Keizer G."/>
            <person name="Linton E."/>
            <person name="Llaca V."/>
            <person name="Song R."/>
            <person name="Tanyolac B."/>
            <person name="Young S."/>
            <person name="Ho-Il K."/>
            <person name="Hahn J.H."/>
            <person name="Sangsakoo G."/>
            <person name="Vanavichit A."/>
            <person name="de Mattos Luiz.A.T."/>
            <person name="Zimmer P.D."/>
            <person name="Malone G."/>
            <person name="Dellagostin O."/>
            <person name="de Oliveira A.C."/>
            <person name="Bevan M."/>
            <person name="Bancroft I."/>
            <person name="Minx P."/>
            <person name="Cordum H."/>
            <person name="Wilson R."/>
            <person name="Cheng Z."/>
            <person name="Jin W."/>
            <person name="Jiang J."/>
            <person name="Leong S.A."/>
            <person name="Iwama H."/>
            <person name="Gojobori T."/>
            <person name="Itoh T."/>
            <person name="Niimura Y."/>
            <person name="Fujii Y."/>
            <person name="Habara T."/>
            <person name="Sakai H."/>
            <person name="Sato Y."/>
            <person name="Wilson G."/>
            <person name="Kumar K."/>
            <person name="McCouch S."/>
            <person name="Juretic N."/>
            <person name="Hoen D."/>
            <person name="Wright S."/>
            <person name="Bruskiewich R."/>
            <person name="Bureau T."/>
            <person name="Miyao A."/>
            <person name="Hirochika H."/>
            <person name="Nishikawa T."/>
            <person name="Kadowaki K."/>
            <person name="Sugiura M."/>
            <person name="Burr B."/>
            <person name="Sasaki T."/>
        </authorList>
    </citation>
    <scope>NUCLEOTIDE SEQUENCE [LARGE SCALE GENOMIC DNA]</scope>
    <source>
        <strain evidence="2">cv. Nipponbare</strain>
    </source>
</reference>
<sequence>MDKKASPLAEISKHNMPNDLCETLTACLKGLRFCAQLQNEAILPIHLPLPNAARTSKHACSAVQSYLKCTTERANRALGSMGTEPRGVAPHELAIAARMHLAPTDSQLNVPHLRSHLPQDKAAWLGAASSIAVLDKAASSLKLGGHHAHLPHSVRIPHGCKKLLPTRGRQVLLQYVLCRRGLL</sequence>
<dbReference type="PaxDb" id="39947-A0A0P0W0W4"/>
<dbReference type="Gramene" id="Os03t0606333-00">
    <property type="protein sequence ID" value="Os03t0606333-00"/>
    <property type="gene ID" value="Os03g0606333"/>
</dbReference>
<proteinExistence type="predicted"/>
<reference evidence="1 2" key="3">
    <citation type="journal article" date="2013" name="Rice">
        <title>Improvement of the Oryza sativa Nipponbare reference genome using next generation sequence and optical map data.</title>
        <authorList>
            <person name="Kawahara Y."/>
            <person name="de la Bastide M."/>
            <person name="Hamilton J.P."/>
            <person name="Kanamori H."/>
            <person name="McCombie W.R."/>
            <person name="Ouyang S."/>
            <person name="Schwartz D.C."/>
            <person name="Tanaka T."/>
            <person name="Wu J."/>
            <person name="Zhou S."/>
            <person name="Childs K.L."/>
            <person name="Davidson R.M."/>
            <person name="Lin H."/>
            <person name="Quesada-Ocampo L."/>
            <person name="Vaillancourt B."/>
            <person name="Sakai H."/>
            <person name="Lee S.S."/>
            <person name="Kim J."/>
            <person name="Numa H."/>
            <person name="Itoh T."/>
            <person name="Buell C.R."/>
            <person name="Matsumoto T."/>
        </authorList>
    </citation>
    <scope>NUCLEOTIDE SEQUENCE [LARGE SCALE GENOMIC DNA]</scope>
    <source>
        <strain evidence="2">cv. Nipponbare</strain>
    </source>
</reference>
<dbReference type="InParanoid" id="A0A0P0W0W4"/>
<name>A0A0P0W0W4_ORYSJ</name>
<accession>A0A0P0W0W4</accession>
<keyword evidence="2" id="KW-1185">Reference proteome</keyword>
<gene>
    <name evidence="1" type="ordered locus">Os03g0606333</name>
    <name evidence="1" type="ORF">OSNPB_030606333</name>
</gene>
<evidence type="ECO:0000313" key="1">
    <source>
        <dbReference type="EMBL" id="BAS85228.1"/>
    </source>
</evidence>
<dbReference type="AlphaFoldDB" id="A0A0P0W0W4"/>